<name>A0A238VLL8_9FLAO</name>
<organism evidence="1 2">
    <name type="scientific">Dokdonia pacifica</name>
    <dbReference type="NCBI Taxonomy" id="1627892"/>
    <lineage>
        <taxon>Bacteria</taxon>
        <taxon>Pseudomonadati</taxon>
        <taxon>Bacteroidota</taxon>
        <taxon>Flavobacteriia</taxon>
        <taxon>Flavobacteriales</taxon>
        <taxon>Flavobacteriaceae</taxon>
        <taxon>Dokdonia</taxon>
    </lineage>
</organism>
<evidence type="ECO:0000313" key="1">
    <source>
        <dbReference type="EMBL" id="SNR35272.1"/>
    </source>
</evidence>
<gene>
    <name evidence="1" type="ORF">SAMN06265376_10120</name>
</gene>
<sequence>MHLDKIDSIVRLHLHSFPQILKDEMKISTIRPLEKGKNGRNIIKCTTGLSNI</sequence>
<accession>A0A238VLL8</accession>
<evidence type="ECO:0000313" key="2">
    <source>
        <dbReference type="Proteomes" id="UP000198379"/>
    </source>
</evidence>
<dbReference type="Proteomes" id="UP000198379">
    <property type="component" value="Unassembled WGS sequence"/>
</dbReference>
<dbReference type="AlphaFoldDB" id="A0A238VLL8"/>
<proteinExistence type="predicted"/>
<dbReference type="EMBL" id="FZNY01000001">
    <property type="protein sequence ID" value="SNR35272.1"/>
    <property type="molecule type" value="Genomic_DNA"/>
</dbReference>
<protein>
    <submittedName>
        <fullName evidence="1">Uncharacterized protein</fullName>
    </submittedName>
</protein>
<keyword evidence="2" id="KW-1185">Reference proteome</keyword>
<reference evidence="1 2" key="1">
    <citation type="submission" date="2017-06" db="EMBL/GenBank/DDBJ databases">
        <authorList>
            <person name="Kim H.J."/>
            <person name="Triplett B.A."/>
        </authorList>
    </citation>
    <scope>NUCLEOTIDE SEQUENCE [LARGE SCALE GENOMIC DNA]</scope>
    <source>
        <strain evidence="1 2">DSM 25597</strain>
    </source>
</reference>